<evidence type="ECO:0000256" key="6">
    <source>
        <dbReference type="ARBA" id="ARBA00022989"/>
    </source>
</evidence>
<feature type="transmembrane region" description="Helical" evidence="8">
    <location>
        <begin position="980"/>
        <end position="1005"/>
    </location>
</feature>
<keyword evidence="6 8" id="KW-1133">Transmembrane helix</keyword>
<feature type="transmembrane region" description="Helical" evidence="8">
    <location>
        <begin position="427"/>
        <end position="450"/>
    </location>
</feature>
<feature type="transmembrane region" description="Helical" evidence="8">
    <location>
        <begin position="874"/>
        <end position="896"/>
    </location>
</feature>
<evidence type="ECO:0000313" key="10">
    <source>
        <dbReference type="Proteomes" id="UP000500895"/>
    </source>
</evidence>
<dbReference type="GO" id="GO:0042910">
    <property type="term" value="F:xenobiotic transmembrane transporter activity"/>
    <property type="evidence" value="ECO:0007669"/>
    <property type="project" value="TreeGrafter"/>
</dbReference>
<reference evidence="9 10" key="1">
    <citation type="journal article" date="2020" name="Int. J. Syst. Evol. Microbiol.">
        <title>Description and complete genome sequences of Bradyrhizobium symbiodeficiens sp. nov., a non-symbiotic bacterium associated with legumes native to Canada.</title>
        <authorList>
            <person name="Bromfield E.S.P."/>
            <person name="Cloutier S."/>
            <person name="Nguyen H.D.T."/>
        </authorList>
    </citation>
    <scope>NUCLEOTIDE SEQUENCE [LARGE SCALE GENOMIC DNA]</scope>
    <source>
        <strain evidence="9 10">101S1MB</strain>
    </source>
</reference>
<evidence type="ECO:0000256" key="2">
    <source>
        <dbReference type="ARBA" id="ARBA00022448"/>
    </source>
</evidence>
<keyword evidence="7 8" id="KW-0472">Membrane</keyword>
<feature type="transmembrane region" description="Helical" evidence="8">
    <location>
        <begin position="462"/>
        <end position="481"/>
    </location>
</feature>
<feature type="transmembrane region" description="Helical" evidence="8">
    <location>
        <begin position="359"/>
        <end position="379"/>
    </location>
</feature>
<name>A0A6G9A9Y0_9BRAD</name>
<keyword evidence="4" id="KW-0997">Cell inner membrane</keyword>
<dbReference type="Proteomes" id="UP000500895">
    <property type="component" value="Chromosome"/>
</dbReference>
<dbReference type="GO" id="GO:0005886">
    <property type="term" value="C:plasma membrane"/>
    <property type="evidence" value="ECO:0007669"/>
    <property type="project" value="UniProtKB-SubCell"/>
</dbReference>
<dbReference type="PRINTS" id="PR00702">
    <property type="entry name" value="ACRIFLAVINRP"/>
</dbReference>
<keyword evidence="2" id="KW-0813">Transport</keyword>
<gene>
    <name evidence="9" type="ORF">HAV00_23345</name>
</gene>
<dbReference type="Pfam" id="PF00873">
    <property type="entry name" value="ACR_tran"/>
    <property type="match status" value="1"/>
</dbReference>
<dbReference type="Gene3D" id="3.30.2090.10">
    <property type="entry name" value="Multidrug efflux transporter AcrB TolC docking domain, DN and DC subdomains"/>
    <property type="match status" value="2"/>
</dbReference>
<dbReference type="EMBL" id="CP050066">
    <property type="protein sequence ID" value="QIP09013.1"/>
    <property type="molecule type" value="Genomic_DNA"/>
</dbReference>
<protein>
    <submittedName>
        <fullName evidence="9">Efflux RND transporter permease subunit</fullName>
    </submittedName>
</protein>
<evidence type="ECO:0000256" key="3">
    <source>
        <dbReference type="ARBA" id="ARBA00022475"/>
    </source>
</evidence>
<dbReference type="InterPro" id="IPR027463">
    <property type="entry name" value="AcrB_DN_DC_subdom"/>
</dbReference>
<evidence type="ECO:0000256" key="8">
    <source>
        <dbReference type="SAM" id="Phobius"/>
    </source>
</evidence>
<dbReference type="SUPFAM" id="SSF82693">
    <property type="entry name" value="Multidrug efflux transporter AcrB pore domain, PN1, PN2, PC1 and PC2 subdomains"/>
    <property type="match status" value="3"/>
</dbReference>
<dbReference type="PANTHER" id="PTHR32063:SF14">
    <property type="entry name" value="BLL4319 PROTEIN"/>
    <property type="match status" value="1"/>
</dbReference>
<dbReference type="Gene3D" id="3.30.70.1430">
    <property type="entry name" value="Multidrug efflux transporter AcrB pore domain"/>
    <property type="match status" value="2"/>
</dbReference>
<feature type="transmembrane region" description="Helical" evidence="8">
    <location>
        <begin position="847"/>
        <end position="867"/>
    </location>
</feature>
<evidence type="ECO:0000256" key="5">
    <source>
        <dbReference type="ARBA" id="ARBA00022692"/>
    </source>
</evidence>
<feature type="transmembrane region" description="Helical" evidence="8">
    <location>
        <begin position="385"/>
        <end position="406"/>
    </location>
</feature>
<dbReference type="RefSeq" id="WP_166468894.1">
    <property type="nucleotide sequence ID" value="NZ_CP050066.2"/>
</dbReference>
<dbReference type="SUPFAM" id="SSF82714">
    <property type="entry name" value="Multidrug efflux transporter AcrB TolC docking domain, DN and DC subdomains"/>
    <property type="match status" value="2"/>
</dbReference>
<dbReference type="PANTHER" id="PTHR32063">
    <property type="match status" value="1"/>
</dbReference>
<keyword evidence="3" id="KW-1003">Cell membrane</keyword>
<dbReference type="FunFam" id="1.20.1640.10:FF:000001">
    <property type="entry name" value="Efflux pump membrane transporter"/>
    <property type="match status" value="1"/>
</dbReference>
<dbReference type="InterPro" id="IPR001036">
    <property type="entry name" value="Acrflvin-R"/>
</dbReference>
<evidence type="ECO:0000256" key="7">
    <source>
        <dbReference type="ARBA" id="ARBA00023136"/>
    </source>
</evidence>
<evidence type="ECO:0000256" key="1">
    <source>
        <dbReference type="ARBA" id="ARBA00004429"/>
    </source>
</evidence>
<proteinExistence type="predicted"/>
<organism evidence="9 10">
    <name type="scientific">Bradyrhizobium symbiodeficiens</name>
    <dbReference type="NCBI Taxonomy" id="1404367"/>
    <lineage>
        <taxon>Bacteria</taxon>
        <taxon>Pseudomonadati</taxon>
        <taxon>Pseudomonadota</taxon>
        <taxon>Alphaproteobacteria</taxon>
        <taxon>Hyphomicrobiales</taxon>
        <taxon>Nitrobacteraceae</taxon>
        <taxon>Bradyrhizobium</taxon>
    </lineage>
</organism>
<feature type="transmembrane region" description="Helical" evidence="8">
    <location>
        <begin position="951"/>
        <end position="974"/>
    </location>
</feature>
<dbReference type="AlphaFoldDB" id="A0A6G9A9Y0"/>
<dbReference type="Gene3D" id="1.20.1640.10">
    <property type="entry name" value="Multidrug efflux transporter AcrB transmembrane domain"/>
    <property type="match status" value="2"/>
</dbReference>
<feature type="transmembrane region" description="Helical" evidence="8">
    <location>
        <begin position="333"/>
        <end position="352"/>
    </location>
</feature>
<evidence type="ECO:0000313" key="9">
    <source>
        <dbReference type="EMBL" id="QIP09013.1"/>
    </source>
</evidence>
<sequence length="1027" mass="109949">MRFTDIFIRRPVLALVVSALILVFGLRSMTTLSILQYPRTQNAIVTVSTAYAGADSDIIAGFITTPLENAIAQANGIDYMTSSSVTGSSTITVNLRLNYDSGRAMTEINAKVNSVLNQFPSGTQQPTLTLKVGQTIDAMYIGFASDVLAPNQITDYLTRVVQPRLQAVAGVQTAELLGAKKFALRAWLDPDKLAAYGLTASDVSTALSGNDYISGLGSTKGRLVQVDLAASTNLHSLEQYRNLVVKTVNSAIIRLRDVANVTLGNDDYDSETRFNGKTAVYIGIQTAPTANLLDVINGVKAVLPDIKAQLPNGLFGEVLYDSTDFVNSSITEVIHSLLEAVVIVIVVVFLFLGSWRSVLIPVIAIPQSLIGTFGLMLLMGFSINLLTLLALVLAIGLVVDDAIIVVESVHRLIDEGVAPVEAAIQSARALASPIIAMTVVLIAVYVPVGFQGGLTGALFTEFAFTLAGAVTVSAVIALTLSPMNCAWLLRRTERDANDWEARLVRRIDHVLEWLSGAYRRRLEAVFKMKPVVAAFALLLLAGIPWLYATSTSELAPEEDQGVVLSLTTAAPSATLQQRQFYGRQLYDLIAKRPETAIVFQIDTSTQVISGWVLKPWEQRALTTKTLQPEFQSLLNTIAGTRTVAFQPSPLPGSNGLPIQFVIGTTGSYNELDEVSRNFMLQALKSGQFIFLDTDLKIDKPQTVVTFDRDKAGDLGLKMSDLGGSLATMLGGNYLDYFSLDGRSYKVIPQARQNERLNADQLLSYYIKASDNSMVPLSTVAHLENRTVPQSRNHFQQINAATISGVAMPTVSMGSALATLKEIAKTLPAGYSVDFGGASRQLEQESGGFVTTFAFAVIIIFLALAALFNSFLDPVVILISVPMSLAGALIFISLGIGGASLNIYTQVGLLTLMGLVSKHGILMVEVANELRLEGKAATEAIIEAASVRLRPILMTTAAMVLGVVPLVTASGAGAVSRYNMGLVIATGLSIGTLFTLFVVPVAYALIARPTAMPTETAQASAQHVAASH</sequence>
<feature type="transmembrane region" description="Helical" evidence="8">
    <location>
        <begin position="530"/>
        <end position="548"/>
    </location>
</feature>
<accession>A0A6G9A9Y0</accession>
<dbReference type="SUPFAM" id="SSF82866">
    <property type="entry name" value="Multidrug efflux transporter AcrB transmembrane domain"/>
    <property type="match status" value="2"/>
</dbReference>
<comment type="subcellular location">
    <subcellularLocation>
        <location evidence="1">Cell inner membrane</location>
        <topology evidence="1">Multi-pass membrane protein</topology>
    </subcellularLocation>
</comment>
<keyword evidence="5 8" id="KW-0812">Transmembrane</keyword>
<dbReference type="Gene3D" id="3.30.70.1320">
    <property type="entry name" value="Multidrug efflux transporter AcrB pore domain like"/>
    <property type="match status" value="1"/>
</dbReference>
<dbReference type="Gene3D" id="3.30.70.1440">
    <property type="entry name" value="Multidrug efflux transporter AcrB pore domain"/>
    <property type="match status" value="1"/>
</dbReference>
<evidence type="ECO:0000256" key="4">
    <source>
        <dbReference type="ARBA" id="ARBA00022519"/>
    </source>
</evidence>